<gene>
    <name evidence="1" type="ORF">MgSA37_00665</name>
</gene>
<dbReference type="PROSITE" id="PS51257">
    <property type="entry name" value="PROKAR_LIPOPROTEIN"/>
    <property type="match status" value="1"/>
</dbReference>
<dbReference type="AlphaFoldDB" id="A0A110B0J7"/>
<accession>A0A110B0J7</accession>
<keyword evidence="2" id="KW-1185">Reference proteome</keyword>
<protein>
    <submittedName>
        <fullName evidence="1">Uncharacterized protein</fullName>
    </submittedName>
</protein>
<reference evidence="1 2" key="1">
    <citation type="submission" date="2015-12" db="EMBL/GenBank/DDBJ databases">
        <title>Genome sequence of Mucilaginibacter gotjawali.</title>
        <authorList>
            <person name="Lee J.S."/>
            <person name="Lee K.C."/>
            <person name="Kim K.K."/>
            <person name="Lee B.W."/>
        </authorList>
    </citation>
    <scope>NUCLEOTIDE SEQUENCE [LARGE SCALE GENOMIC DNA]</scope>
    <source>
        <strain evidence="1 2">SA3-7</strain>
    </source>
</reference>
<evidence type="ECO:0000313" key="1">
    <source>
        <dbReference type="EMBL" id="BAU52504.1"/>
    </source>
</evidence>
<dbReference type="EMBL" id="AP017313">
    <property type="protein sequence ID" value="BAU52504.1"/>
    <property type="molecule type" value="Genomic_DNA"/>
</dbReference>
<dbReference type="Proteomes" id="UP000218263">
    <property type="component" value="Chromosome"/>
</dbReference>
<evidence type="ECO:0000313" key="2">
    <source>
        <dbReference type="Proteomes" id="UP000218263"/>
    </source>
</evidence>
<sequence>MKKTFTLILAVAVIFISSCKKDSKNNPASSSTNNDYFPLTSNSAWKYLVTGAGGSDTLTVKLTGSATVIDGKTYYNTNSMYQKMGTSVGYFFRQNHLYGSNSSNATAGLTIEFEFLNDTAAAGHSWISLPTVNGLVNSVPARTVNTIREVNISKTVGGKIFTNVIHAEVDLQYNYGRGYESSAVYEFYFAKGVGMIENSTFISGNMYETESIISYDISAVLI</sequence>
<name>A0A110B0J7_9SPHI</name>
<dbReference type="RefSeq" id="WP_096349824.1">
    <property type="nucleotide sequence ID" value="NZ_AP017313.1"/>
</dbReference>
<organism evidence="1 2">
    <name type="scientific">Mucilaginibacter gotjawali</name>
    <dbReference type="NCBI Taxonomy" id="1550579"/>
    <lineage>
        <taxon>Bacteria</taxon>
        <taxon>Pseudomonadati</taxon>
        <taxon>Bacteroidota</taxon>
        <taxon>Sphingobacteriia</taxon>
        <taxon>Sphingobacteriales</taxon>
        <taxon>Sphingobacteriaceae</taxon>
        <taxon>Mucilaginibacter</taxon>
    </lineage>
</organism>
<proteinExistence type="predicted"/>
<dbReference type="KEGG" id="mgot:MgSA37_00665"/>
<dbReference type="OrthoDB" id="849973at2"/>